<protein>
    <submittedName>
        <fullName evidence="2">Lipase family</fullName>
    </submittedName>
</protein>
<keyword evidence="1" id="KW-0812">Transmembrane</keyword>
<evidence type="ECO:0000256" key="1">
    <source>
        <dbReference type="SAM" id="Phobius"/>
    </source>
</evidence>
<gene>
    <name evidence="2" type="ORF">BpHYR1_052519</name>
</gene>
<accession>A0A3M7QSN4</accession>
<sequence>MDAAASLKRMDSVAAAIDTSRFERPWTAPSWYSLATVYHTSACFGWYSLNPSLSMFMTRLSVIFLLGVSSFALNIELWRRAIKLINDNFFGDIKWPDNEIVRNYQKQIEEIESKLIKNNESFRMFPNDYVPCFISNKVYEDITENQQFEIHYETWKVFKVFNIPIIDTTDEKNKKITTKKGSIYSAHRGININVYNFNNKNGPLEMNIEGILRNEYIPQLCFCYEITTKKDYNLSFTGYSNGAWLAEYSIYFFKRLLKNDNVKAVLFESPGMLKDEGQFL</sequence>
<dbReference type="AlphaFoldDB" id="A0A3M7QSN4"/>
<keyword evidence="3" id="KW-1185">Reference proteome</keyword>
<proteinExistence type="predicted"/>
<keyword evidence="1" id="KW-0472">Membrane</keyword>
<evidence type="ECO:0000313" key="2">
    <source>
        <dbReference type="EMBL" id="RNA14114.1"/>
    </source>
</evidence>
<dbReference type="Proteomes" id="UP000276133">
    <property type="component" value="Unassembled WGS sequence"/>
</dbReference>
<organism evidence="2 3">
    <name type="scientific">Brachionus plicatilis</name>
    <name type="common">Marine rotifer</name>
    <name type="synonym">Brachionus muelleri</name>
    <dbReference type="NCBI Taxonomy" id="10195"/>
    <lineage>
        <taxon>Eukaryota</taxon>
        <taxon>Metazoa</taxon>
        <taxon>Spiralia</taxon>
        <taxon>Gnathifera</taxon>
        <taxon>Rotifera</taxon>
        <taxon>Eurotatoria</taxon>
        <taxon>Monogononta</taxon>
        <taxon>Pseudotrocha</taxon>
        <taxon>Ploima</taxon>
        <taxon>Brachionidae</taxon>
        <taxon>Brachionus</taxon>
    </lineage>
</organism>
<reference evidence="2 3" key="1">
    <citation type="journal article" date="2018" name="Sci. Rep.">
        <title>Genomic signatures of local adaptation to the degree of environmental predictability in rotifers.</title>
        <authorList>
            <person name="Franch-Gras L."/>
            <person name="Hahn C."/>
            <person name="Garcia-Roger E.M."/>
            <person name="Carmona M.J."/>
            <person name="Serra M."/>
            <person name="Gomez A."/>
        </authorList>
    </citation>
    <scope>NUCLEOTIDE SEQUENCE [LARGE SCALE GENOMIC DNA]</scope>
    <source>
        <strain evidence="2">HYR1</strain>
    </source>
</reference>
<feature type="transmembrane region" description="Helical" evidence="1">
    <location>
        <begin position="55"/>
        <end position="75"/>
    </location>
</feature>
<evidence type="ECO:0000313" key="3">
    <source>
        <dbReference type="Proteomes" id="UP000276133"/>
    </source>
</evidence>
<dbReference type="EMBL" id="REGN01005255">
    <property type="protein sequence ID" value="RNA14114.1"/>
    <property type="molecule type" value="Genomic_DNA"/>
</dbReference>
<comment type="caution">
    <text evidence="2">The sequence shown here is derived from an EMBL/GenBank/DDBJ whole genome shotgun (WGS) entry which is preliminary data.</text>
</comment>
<keyword evidence="1" id="KW-1133">Transmembrane helix</keyword>
<name>A0A3M7QSN4_BRAPC</name>
<dbReference type="OrthoDB" id="6693298at2759"/>